<protein>
    <submittedName>
        <fullName evidence="1">Uncharacterized protein</fullName>
    </submittedName>
</protein>
<evidence type="ECO:0000313" key="2">
    <source>
        <dbReference type="Proteomes" id="UP000664277"/>
    </source>
</evidence>
<name>A0A8J7TMN7_9BACT</name>
<accession>A0A8J7TMN7</accession>
<dbReference type="EMBL" id="JAFLCK010000027">
    <property type="protein sequence ID" value="MBN8661929.1"/>
    <property type="molecule type" value="Genomic_DNA"/>
</dbReference>
<sequence length="70" mass="7472">MLFINASEQFKSMLSQSALRIDEIRASETGSAKPPTGANYFSLVALSNSAKSSRAFGSLKIGRKFGGTLQ</sequence>
<proteinExistence type="predicted"/>
<dbReference type="AlphaFoldDB" id="A0A8J7TMN7"/>
<organism evidence="1 2">
    <name type="scientific">Candidatus Obscuribacter phosphatis</name>
    <dbReference type="NCBI Taxonomy" id="1906157"/>
    <lineage>
        <taxon>Bacteria</taxon>
        <taxon>Bacillati</taxon>
        <taxon>Candidatus Melainabacteria</taxon>
        <taxon>Candidatus Obscuribacterales</taxon>
        <taxon>Candidatus Obscuribacteraceae</taxon>
        <taxon>Candidatus Obscuribacter</taxon>
    </lineage>
</organism>
<reference evidence="1" key="1">
    <citation type="submission" date="2021-02" db="EMBL/GenBank/DDBJ databases">
        <title>Genome-Resolved Metagenomics of a Microbial Community Performing Photosynthetic Biological Nutrient Removal.</title>
        <authorList>
            <person name="Mcdaniel E.A."/>
        </authorList>
    </citation>
    <scope>NUCLEOTIDE SEQUENCE</scope>
    <source>
        <strain evidence="1">UWPOB_OBS1</strain>
    </source>
</reference>
<evidence type="ECO:0000313" key="1">
    <source>
        <dbReference type="EMBL" id="MBN8661929.1"/>
    </source>
</evidence>
<dbReference type="Proteomes" id="UP000664277">
    <property type="component" value="Unassembled WGS sequence"/>
</dbReference>
<comment type="caution">
    <text evidence="1">The sequence shown here is derived from an EMBL/GenBank/DDBJ whole genome shotgun (WGS) entry which is preliminary data.</text>
</comment>
<gene>
    <name evidence="1" type="ORF">J0M35_16295</name>
</gene>